<protein>
    <recommendedName>
        <fullName evidence="2 8">Shikimate dehydrogenase (NADP(+))</fullName>
        <shortName evidence="8">SDH</shortName>
        <ecNumber evidence="2 8">1.1.1.25</ecNumber>
    </recommendedName>
</protein>
<dbReference type="InterPro" id="IPR022893">
    <property type="entry name" value="Shikimate_DH_fam"/>
</dbReference>
<comment type="caution">
    <text evidence="8">Lacks conserved residue(s) required for the propagation of feature annotation.</text>
</comment>
<evidence type="ECO:0000313" key="12">
    <source>
        <dbReference type="EMBL" id="MCC2166932.1"/>
    </source>
</evidence>
<dbReference type="SUPFAM" id="SSF53223">
    <property type="entry name" value="Aminoacid dehydrogenase-like, N-terminal domain"/>
    <property type="match status" value="1"/>
</dbReference>
<dbReference type="GO" id="GO:0009423">
    <property type="term" value="P:chorismate biosynthetic process"/>
    <property type="evidence" value="ECO:0007669"/>
    <property type="project" value="UniProtKB-UniRule"/>
</dbReference>
<sequence length="298" mass="32311">MDEKDTVGAVEIGGRTRLCGLIGNPVEHTLSPMIHNTLAAACGCDIAYLPFLVEKEGLGAAVKGAYALNVLGLNVTVPYKMAVIPYLVSADKLAADVESVNTLVRTEGGYRGYNTDMSGLYRAMQEDKVEIKDRDVVILGAGGVGRAIAFLCAQKGAERVTILNRSVDKACSVAEEVKEKTGYQAIHARTIAEAGSLDGRDYLAIQATSVGLFPDSEKAAVEDSAFYEKVGTGYDLIYRPAETKFMRLVKENGKEAYNGLKMLLYQGVEAFELWNDVAVSKETADRIYQRMEQELSGK</sequence>
<keyword evidence="6 8" id="KW-0057">Aromatic amino acid biosynthesis</keyword>
<comment type="pathway">
    <text evidence="1 8">Metabolic intermediate biosynthesis; chorismate biosynthesis; chorismate from D-erythrose 4-phosphate and phosphoenolpyruvate: step 4/7.</text>
</comment>
<dbReference type="GO" id="GO:0019632">
    <property type="term" value="P:shikimate metabolic process"/>
    <property type="evidence" value="ECO:0007669"/>
    <property type="project" value="InterPro"/>
</dbReference>
<dbReference type="Proteomes" id="UP001199355">
    <property type="component" value="Unassembled WGS sequence"/>
</dbReference>
<feature type="binding site" evidence="8">
    <location>
        <position position="266"/>
    </location>
    <ligand>
        <name>shikimate</name>
        <dbReference type="ChEBI" id="CHEBI:36208"/>
    </ligand>
</feature>
<dbReference type="EC" id="1.1.1.25" evidence="2 8"/>
<dbReference type="SUPFAM" id="SSF51735">
    <property type="entry name" value="NAD(P)-binding Rossmann-fold domains"/>
    <property type="match status" value="1"/>
</dbReference>
<dbReference type="InterPro" id="IPR006151">
    <property type="entry name" value="Shikm_DH/Glu-tRNA_Rdtase"/>
</dbReference>
<feature type="binding site" evidence="8">
    <location>
        <position position="238"/>
    </location>
    <ligand>
        <name>shikimate</name>
        <dbReference type="ChEBI" id="CHEBI:36208"/>
    </ligand>
</feature>
<dbReference type="EMBL" id="JAJEQF010000007">
    <property type="protein sequence ID" value="MCC2166932.1"/>
    <property type="molecule type" value="Genomic_DNA"/>
</dbReference>
<evidence type="ECO:0000259" key="11">
    <source>
        <dbReference type="Pfam" id="PF18317"/>
    </source>
</evidence>
<comment type="caution">
    <text evidence="12">The sequence shown here is derived from an EMBL/GenBank/DDBJ whole genome shotgun (WGS) entry which is preliminary data.</text>
</comment>
<evidence type="ECO:0000256" key="6">
    <source>
        <dbReference type="ARBA" id="ARBA00023141"/>
    </source>
</evidence>
<dbReference type="Gene3D" id="3.40.50.720">
    <property type="entry name" value="NAD(P)-binding Rossmann-like Domain"/>
    <property type="match status" value="1"/>
</dbReference>
<dbReference type="GO" id="GO:0009073">
    <property type="term" value="P:aromatic amino acid family biosynthetic process"/>
    <property type="evidence" value="ECO:0007669"/>
    <property type="project" value="UniProtKB-KW"/>
</dbReference>
<evidence type="ECO:0000256" key="7">
    <source>
        <dbReference type="ARBA" id="ARBA00049442"/>
    </source>
</evidence>
<dbReference type="AlphaFoldDB" id="A0AAE3AX31"/>
<feature type="domain" description="Shikimate dehydrogenase substrate binding N-terminal" evidence="10">
    <location>
        <begin position="21"/>
        <end position="103"/>
    </location>
</feature>
<comment type="subunit">
    <text evidence="8">Homodimer.</text>
</comment>
<dbReference type="InterPro" id="IPR041121">
    <property type="entry name" value="SDH_C"/>
</dbReference>
<evidence type="ECO:0000313" key="13">
    <source>
        <dbReference type="Proteomes" id="UP001199355"/>
    </source>
</evidence>
<dbReference type="InterPro" id="IPR046346">
    <property type="entry name" value="Aminoacid_DH-like_N_sf"/>
</dbReference>
<feature type="active site" description="Proton acceptor" evidence="8">
    <location>
        <position position="80"/>
    </location>
</feature>
<feature type="binding site" evidence="8">
    <location>
        <position position="76"/>
    </location>
    <ligand>
        <name>shikimate</name>
        <dbReference type="ChEBI" id="CHEBI:36208"/>
    </ligand>
</feature>
<accession>A0AAE3AX31</accession>
<dbReference type="CDD" id="cd01065">
    <property type="entry name" value="NAD_bind_Shikimate_DH"/>
    <property type="match status" value="1"/>
</dbReference>
<dbReference type="Pfam" id="PF01488">
    <property type="entry name" value="Shikimate_DH"/>
    <property type="match status" value="1"/>
</dbReference>
<dbReference type="InterPro" id="IPR036291">
    <property type="entry name" value="NAD(P)-bd_dom_sf"/>
</dbReference>
<dbReference type="GO" id="GO:0008652">
    <property type="term" value="P:amino acid biosynthetic process"/>
    <property type="evidence" value="ECO:0007669"/>
    <property type="project" value="UniProtKB-KW"/>
</dbReference>
<dbReference type="GO" id="GO:0004764">
    <property type="term" value="F:shikimate 3-dehydrogenase (NADP+) activity"/>
    <property type="evidence" value="ECO:0007669"/>
    <property type="project" value="UniProtKB-UniRule"/>
</dbReference>
<dbReference type="InterPro" id="IPR013708">
    <property type="entry name" value="Shikimate_DH-bd_N"/>
</dbReference>
<name>A0AAE3AX31_9FIRM</name>
<dbReference type="Pfam" id="PF18317">
    <property type="entry name" value="SDH_C"/>
    <property type="match status" value="1"/>
</dbReference>
<feature type="binding site" evidence="8">
    <location>
        <begin position="140"/>
        <end position="144"/>
    </location>
    <ligand>
        <name>NADP(+)</name>
        <dbReference type="ChEBI" id="CHEBI:58349"/>
    </ligand>
</feature>
<dbReference type="Pfam" id="PF08501">
    <property type="entry name" value="Shikimate_dh_N"/>
    <property type="match status" value="1"/>
</dbReference>
<organism evidence="12 13">
    <name type="scientific">Gallintestinimicrobium propionicum</name>
    <dbReference type="NCBI Taxonomy" id="2981770"/>
    <lineage>
        <taxon>Bacteria</taxon>
        <taxon>Bacillati</taxon>
        <taxon>Bacillota</taxon>
        <taxon>Clostridia</taxon>
        <taxon>Lachnospirales</taxon>
        <taxon>Lachnospiraceae</taxon>
        <taxon>Gallintestinimicrobium</taxon>
    </lineage>
</organism>
<comment type="similarity">
    <text evidence="8">Belongs to the shikimate dehydrogenase family.</text>
</comment>
<evidence type="ECO:0000256" key="4">
    <source>
        <dbReference type="ARBA" id="ARBA00022857"/>
    </source>
</evidence>
<feature type="binding site" evidence="8">
    <location>
        <position position="101"/>
    </location>
    <ligand>
        <name>shikimate</name>
        <dbReference type="ChEBI" id="CHEBI:36208"/>
    </ligand>
</feature>
<comment type="catalytic activity">
    <reaction evidence="7 8">
        <text>shikimate + NADP(+) = 3-dehydroshikimate + NADPH + H(+)</text>
        <dbReference type="Rhea" id="RHEA:17737"/>
        <dbReference type="ChEBI" id="CHEBI:15378"/>
        <dbReference type="ChEBI" id="CHEBI:16630"/>
        <dbReference type="ChEBI" id="CHEBI:36208"/>
        <dbReference type="ChEBI" id="CHEBI:57783"/>
        <dbReference type="ChEBI" id="CHEBI:58349"/>
        <dbReference type="EC" id="1.1.1.25"/>
    </reaction>
</comment>
<feature type="binding site" evidence="8">
    <location>
        <position position="236"/>
    </location>
    <ligand>
        <name>NADP(+)</name>
        <dbReference type="ChEBI" id="CHEBI:58349"/>
    </ligand>
</feature>
<evidence type="ECO:0000259" key="9">
    <source>
        <dbReference type="Pfam" id="PF01488"/>
    </source>
</evidence>
<proteinExistence type="inferred from homology"/>
<dbReference type="PANTHER" id="PTHR21089">
    <property type="entry name" value="SHIKIMATE DEHYDROGENASE"/>
    <property type="match status" value="1"/>
</dbReference>
<feature type="binding site" evidence="8">
    <location>
        <position position="116"/>
    </location>
    <ligand>
        <name>shikimate</name>
        <dbReference type="ChEBI" id="CHEBI:36208"/>
    </ligand>
</feature>
<dbReference type="PANTHER" id="PTHR21089:SF1">
    <property type="entry name" value="BIFUNCTIONAL 3-DEHYDROQUINATE DEHYDRATASE_SHIKIMATE DEHYDROGENASE, CHLOROPLASTIC"/>
    <property type="match status" value="1"/>
</dbReference>
<comment type="function">
    <text evidence="8">Involved in the biosynthesis of the chorismate, which leads to the biosynthesis of aromatic amino acids. Catalyzes the reversible NADPH linked reduction of 3-dehydroshikimate (DHSA) to yield shikimate (SA).</text>
</comment>
<feature type="binding site" evidence="8">
    <location>
        <position position="259"/>
    </location>
    <ligand>
        <name>NADP(+)</name>
        <dbReference type="ChEBI" id="CHEBI:58349"/>
    </ligand>
</feature>
<keyword evidence="4 8" id="KW-0521">NADP</keyword>
<keyword evidence="5 8" id="KW-0560">Oxidoreductase</keyword>
<evidence type="ECO:0000256" key="2">
    <source>
        <dbReference type="ARBA" id="ARBA00012962"/>
    </source>
</evidence>
<gene>
    <name evidence="8 12" type="primary">aroE</name>
    <name evidence="12" type="ORF">LKD45_04345</name>
</gene>
<dbReference type="InterPro" id="IPR011342">
    <property type="entry name" value="Shikimate_DH"/>
</dbReference>
<dbReference type="GO" id="GO:0050661">
    <property type="term" value="F:NADP binding"/>
    <property type="evidence" value="ECO:0007669"/>
    <property type="project" value="InterPro"/>
</dbReference>
<evidence type="ECO:0000259" key="10">
    <source>
        <dbReference type="Pfam" id="PF08501"/>
    </source>
</evidence>
<dbReference type="Gene3D" id="3.40.50.10860">
    <property type="entry name" value="Leucine Dehydrogenase, chain A, domain 1"/>
    <property type="match status" value="1"/>
</dbReference>
<evidence type="ECO:0000256" key="8">
    <source>
        <dbReference type="HAMAP-Rule" id="MF_00222"/>
    </source>
</evidence>
<reference evidence="12 13" key="1">
    <citation type="submission" date="2021-10" db="EMBL/GenBank/DDBJ databases">
        <title>Anaerobic single-cell dispensing facilitates the cultivation of human gut bacteria.</title>
        <authorList>
            <person name="Afrizal A."/>
        </authorList>
    </citation>
    <scope>NUCLEOTIDE SEQUENCE [LARGE SCALE GENOMIC DNA]</scope>
    <source>
        <strain evidence="12 13">CLA-AA-H244</strain>
    </source>
</reference>
<feature type="domain" description="SDH C-terminal" evidence="11">
    <location>
        <begin position="259"/>
        <end position="282"/>
    </location>
</feature>
<keyword evidence="3 8" id="KW-0028">Amino-acid biosynthesis</keyword>
<dbReference type="NCBIfam" id="TIGR00507">
    <property type="entry name" value="aroE"/>
    <property type="match status" value="1"/>
</dbReference>
<dbReference type="RefSeq" id="WP_308727863.1">
    <property type="nucleotide sequence ID" value="NZ_JAJEQF010000007.1"/>
</dbReference>
<dbReference type="HAMAP" id="MF_00222">
    <property type="entry name" value="Shikimate_DH_AroE"/>
    <property type="match status" value="1"/>
</dbReference>
<evidence type="ECO:0000256" key="5">
    <source>
        <dbReference type="ARBA" id="ARBA00023002"/>
    </source>
</evidence>
<keyword evidence="13" id="KW-1185">Reference proteome</keyword>
<evidence type="ECO:0000256" key="3">
    <source>
        <dbReference type="ARBA" id="ARBA00022605"/>
    </source>
</evidence>
<feature type="domain" description="Quinate/shikimate 5-dehydrogenase/glutamyl-tRNA reductase" evidence="9">
    <location>
        <begin position="129"/>
        <end position="183"/>
    </location>
</feature>
<feature type="binding site" evidence="8">
    <location>
        <begin position="29"/>
        <end position="31"/>
    </location>
    <ligand>
        <name>shikimate</name>
        <dbReference type="ChEBI" id="CHEBI:36208"/>
    </ligand>
</feature>
<evidence type="ECO:0000256" key="1">
    <source>
        <dbReference type="ARBA" id="ARBA00004871"/>
    </source>
</evidence>